<keyword evidence="2" id="KW-1185">Reference proteome</keyword>
<reference evidence="1 2" key="1">
    <citation type="submission" date="2007-01" db="EMBL/GenBank/DDBJ databases">
        <authorList>
            <person name="Haygood M."/>
            <person name="Podell S."/>
            <person name="Anderson C."/>
            <person name="Hopkinson B."/>
            <person name="Roe K."/>
            <person name="Barbeau K."/>
            <person name="Gaasterland T."/>
            <person name="Ferriera S."/>
            <person name="Johnson J."/>
            <person name="Kravitz S."/>
            <person name="Beeson K."/>
            <person name="Sutton G."/>
            <person name="Rogers Y.-H."/>
            <person name="Friedman R."/>
            <person name="Frazier M."/>
            <person name="Venter J.C."/>
        </authorList>
    </citation>
    <scope>NUCLEOTIDE SEQUENCE [LARGE SCALE GENOMIC DNA]</scope>
    <source>
        <strain evidence="1 2">ATCC 23134</strain>
    </source>
</reference>
<organism evidence="1 2">
    <name type="scientific">Microscilla marina ATCC 23134</name>
    <dbReference type="NCBI Taxonomy" id="313606"/>
    <lineage>
        <taxon>Bacteria</taxon>
        <taxon>Pseudomonadati</taxon>
        <taxon>Bacteroidota</taxon>
        <taxon>Cytophagia</taxon>
        <taxon>Cytophagales</taxon>
        <taxon>Microscillaceae</taxon>
        <taxon>Microscilla</taxon>
    </lineage>
</organism>
<dbReference type="AlphaFoldDB" id="A1ZQ11"/>
<dbReference type="Proteomes" id="UP000004095">
    <property type="component" value="Unassembled WGS sequence"/>
</dbReference>
<proteinExistence type="predicted"/>
<dbReference type="EMBL" id="AAWS01000023">
    <property type="protein sequence ID" value="EAY27420.1"/>
    <property type="molecule type" value="Genomic_DNA"/>
</dbReference>
<protein>
    <submittedName>
        <fullName evidence="1">Uncharacterized protein</fullName>
    </submittedName>
</protein>
<evidence type="ECO:0000313" key="2">
    <source>
        <dbReference type="Proteomes" id="UP000004095"/>
    </source>
</evidence>
<sequence length="41" mass="4887">MGTQLFPKEGHFWQSPANQFTKIKIEMNWLNHYLKGKPLVK</sequence>
<comment type="caution">
    <text evidence="1">The sequence shown here is derived from an EMBL/GenBank/DDBJ whole genome shotgun (WGS) entry which is preliminary data.</text>
</comment>
<evidence type="ECO:0000313" key="1">
    <source>
        <dbReference type="EMBL" id="EAY27420.1"/>
    </source>
</evidence>
<gene>
    <name evidence="1" type="ORF">M23134_06821</name>
</gene>
<name>A1ZQ11_MICM2</name>
<accession>A1ZQ11</accession>